<dbReference type="InterPro" id="IPR024759">
    <property type="entry name" value="UvrB_YAD/RRR_dom"/>
</dbReference>
<keyword evidence="9 13" id="KW-0234">DNA repair</keyword>
<evidence type="ECO:0000259" key="15">
    <source>
        <dbReference type="PROSITE" id="PS50151"/>
    </source>
</evidence>
<name>A0AAC9Z514_9FLAO</name>
<dbReference type="InterPro" id="IPR001650">
    <property type="entry name" value="Helicase_C-like"/>
</dbReference>
<keyword evidence="5 13" id="KW-0227">DNA damage</keyword>
<evidence type="ECO:0000256" key="3">
    <source>
        <dbReference type="ARBA" id="ARBA00022490"/>
    </source>
</evidence>
<evidence type="ECO:0000256" key="11">
    <source>
        <dbReference type="ARBA" id="ARBA00026033"/>
    </source>
</evidence>
<keyword evidence="4 13" id="KW-0547">Nucleotide-binding</keyword>
<feature type="domain" description="Helicase ATP-binding" evidence="16">
    <location>
        <begin position="24"/>
        <end position="160"/>
    </location>
</feature>
<keyword evidence="3 13" id="KW-0963">Cytoplasm</keyword>
<dbReference type="GO" id="GO:0009432">
    <property type="term" value="P:SOS response"/>
    <property type="evidence" value="ECO:0007669"/>
    <property type="project" value="UniProtKB-UniRule"/>
</dbReference>
<dbReference type="CDD" id="cd17916">
    <property type="entry name" value="DEXHc_UvrB"/>
    <property type="match status" value="1"/>
</dbReference>
<evidence type="ECO:0000256" key="10">
    <source>
        <dbReference type="ARBA" id="ARBA00023236"/>
    </source>
</evidence>
<dbReference type="Pfam" id="PF04851">
    <property type="entry name" value="ResIII"/>
    <property type="match status" value="1"/>
</dbReference>
<dbReference type="GO" id="GO:0005737">
    <property type="term" value="C:cytoplasm"/>
    <property type="evidence" value="ECO:0007669"/>
    <property type="project" value="UniProtKB-SubCell"/>
</dbReference>
<evidence type="ECO:0000256" key="12">
    <source>
        <dbReference type="ARBA" id="ARBA00029504"/>
    </source>
</evidence>
<dbReference type="GO" id="GO:0016887">
    <property type="term" value="F:ATP hydrolysis activity"/>
    <property type="evidence" value="ECO:0007669"/>
    <property type="project" value="InterPro"/>
</dbReference>
<dbReference type="Proteomes" id="UP000243753">
    <property type="component" value="Chromosome"/>
</dbReference>
<dbReference type="NCBIfam" id="NF003673">
    <property type="entry name" value="PRK05298.1"/>
    <property type="match status" value="1"/>
</dbReference>
<comment type="similarity">
    <text evidence="2 13 14">Belongs to the UvrB family.</text>
</comment>
<dbReference type="PANTHER" id="PTHR24029:SF0">
    <property type="entry name" value="UVRABC SYSTEM PROTEIN B"/>
    <property type="match status" value="1"/>
</dbReference>
<evidence type="ECO:0000313" key="18">
    <source>
        <dbReference type="EMBL" id="ATA94753.1"/>
    </source>
</evidence>
<evidence type="ECO:0000256" key="13">
    <source>
        <dbReference type="HAMAP-Rule" id="MF_00204"/>
    </source>
</evidence>
<dbReference type="SMART" id="SM00487">
    <property type="entry name" value="DEXDc"/>
    <property type="match status" value="1"/>
</dbReference>
<dbReference type="InterPro" id="IPR027417">
    <property type="entry name" value="P-loop_NTPase"/>
</dbReference>
<dbReference type="GO" id="GO:0005524">
    <property type="term" value="F:ATP binding"/>
    <property type="evidence" value="ECO:0007669"/>
    <property type="project" value="UniProtKB-UniRule"/>
</dbReference>
<dbReference type="Gene3D" id="4.10.860.10">
    <property type="entry name" value="UVR domain"/>
    <property type="match status" value="1"/>
</dbReference>
<protein>
    <recommendedName>
        <fullName evidence="12 13">UvrABC system protein B</fullName>
        <shortName evidence="13">Protein UvrB</shortName>
    </recommendedName>
    <alternativeName>
        <fullName evidence="13">Excinuclease ABC subunit B</fullName>
    </alternativeName>
</protein>
<evidence type="ECO:0000256" key="14">
    <source>
        <dbReference type="RuleBase" id="RU003587"/>
    </source>
</evidence>
<dbReference type="EMBL" id="CP022389">
    <property type="protein sequence ID" value="ATA94753.1"/>
    <property type="molecule type" value="Genomic_DNA"/>
</dbReference>
<dbReference type="InterPro" id="IPR001943">
    <property type="entry name" value="UVR_dom"/>
</dbReference>
<evidence type="ECO:0000256" key="8">
    <source>
        <dbReference type="ARBA" id="ARBA00022881"/>
    </source>
</evidence>
<comment type="subcellular location">
    <subcellularLocation>
        <location evidence="1 13 14">Cytoplasm</location>
    </subcellularLocation>
</comment>
<evidence type="ECO:0000256" key="4">
    <source>
        <dbReference type="ARBA" id="ARBA00022741"/>
    </source>
</evidence>
<keyword evidence="7 13" id="KW-0067">ATP-binding</keyword>
<dbReference type="InterPro" id="IPR041471">
    <property type="entry name" value="UvrB_inter"/>
</dbReference>
<feature type="binding site" evidence="13">
    <location>
        <begin position="37"/>
        <end position="44"/>
    </location>
    <ligand>
        <name>ATP</name>
        <dbReference type="ChEBI" id="CHEBI:30616"/>
    </ligand>
</feature>
<dbReference type="PANTHER" id="PTHR24029">
    <property type="entry name" value="UVRABC SYSTEM PROTEIN B"/>
    <property type="match status" value="1"/>
</dbReference>
<dbReference type="CDD" id="cd18790">
    <property type="entry name" value="SF2_C_UvrB"/>
    <property type="match status" value="1"/>
</dbReference>
<dbReference type="SUPFAM" id="SSF46600">
    <property type="entry name" value="C-terminal UvrC-binding domain of UvrB"/>
    <property type="match status" value="1"/>
</dbReference>
<keyword evidence="6 13" id="KW-0228">DNA excision</keyword>
<dbReference type="InterPro" id="IPR004807">
    <property type="entry name" value="UvrB"/>
</dbReference>
<dbReference type="Gene3D" id="3.40.50.300">
    <property type="entry name" value="P-loop containing nucleotide triphosphate hydrolases"/>
    <property type="match status" value="3"/>
</dbReference>
<evidence type="ECO:0000256" key="1">
    <source>
        <dbReference type="ARBA" id="ARBA00004496"/>
    </source>
</evidence>
<evidence type="ECO:0000256" key="7">
    <source>
        <dbReference type="ARBA" id="ARBA00022840"/>
    </source>
</evidence>
<evidence type="ECO:0000256" key="2">
    <source>
        <dbReference type="ARBA" id="ARBA00008533"/>
    </source>
</evidence>
<dbReference type="InterPro" id="IPR014001">
    <property type="entry name" value="Helicase_ATP-bd"/>
</dbReference>
<dbReference type="NCBIfam" id="TIGR00631">
    <property type="entry name" value="uvrb"/>
    <property type="match status" value="1"/>
</dbReference>
<comment type="subunit">
    <text evidence="11 13 14">Forms a heterotetramer with UvrA during the search for lesions. Interacts with UvrC in an incision complex.</text>
</comment>
<dbReference type="GO" id="GO:0009381">
    <property type="term" value="F:excinuclease ABC activity"/>
    <property type="evidence" value="ECO:0007669"/>
    <property type="project" value="UniProtKB-UniRule"/>
</dbReference>
<sequence>MQFSIQSDFQPTGDQPQAIKQLTQSIEKGEKYQVLLGVTGSGKTFTVANVVQNVQRPTLVLAHNKTLAAQLYSEFKAFFPNNAVEYFVSYYDYYQPEAYIPTTGTYIEKDLSINEEIEKLRLSATSSLLSGRRDVLVVASVSCLYGIGNPIEFQKNVITIKRGEVLPRTKFMHRLVQSLYARTTADFIHGNFRVKGDVVDVYPGYSDTPFRIHFFGDEIEEIEVFDPQTNKVLERYDSLNIYPANMFVTSPDVLQKAIWNIQQDLVKQVEYFKEIGKHLEAKRLEERTNFDLEMIRELGYCSGIENYSRYLDGREPGSRPFCLLDYFPDDFLMVIDESHVTIPQVHAMYGGDRSRKENLVEYGFRLPAALDNRPLKFEEFEALQNQVIYVSATPADYELQKTQGVYVEQIIRPTGLLDPEIEIRPSENQIDDLAEEIQLRVENDERVLVTTLTKRMAEELTKYLTKIGVRCRYIHSDVDTLERVEIMQDLRRGLFDVLVGVNLLREGLDLPEVSLVAILDADKEGFLRSTRSLTQTVGRAARNVNGKAIMYADKITQSMQVTIDDTNYRREKQMNYNLRNGITPRPLNKKIENTLSKSPITEFHYDPSFKKEKKIQTELLSQKEIEKKIRETRKLMETAAKELDFVKAAQYRDEIKVWEGKLEK</sequence>
<dbReference type="SUPFAM" id="SSF52540">
    <property type="entry name" value="P-loop containing nucleoside triphosphate hydrolases"/>
    <property type="match status" value="2"/>
</dbReference>
<accession>A0AAC9Z514</accession>
<dbReference type="PROSITE" id="PS50151">
    <property type="entry name" value="UVR"/>
    <property type="match status" value="1"/>
</dbReference>
<dbReference type="Pfam" id="PF02151">
    <property type="entry name" value="UVR"/>
    <property type="match status" value="1"/>
</dbReference>
<dbReference type="GO" id="GO:0009380">
    <property type="term" value="C:excinuclease repair complex"/>
    <property type="evidence" value="ECO:0007669"/>
    <property type="project" value="InterPro"/>
</dbReference>
<feature type="short sequence motif" description="Beta-hairpin" evidence="13">
    <location>
        <begin position="90"/>
        <end position="113"/>
    </location>
</feature>
<gene>
    <name evidence="13" type="primary">uvrB</name>
    <name evidence="18" type="ORF">CGC54_10660</name>
</gene>
<evidence type="ECO:0000259" key="17">
    <source>
        <dbReference type="PROSITE" id="PS51194"/>
    </source>
</evidence>
<dbReference type="GO" id="GO:0006289">
    <property type="term" value="P:nucleotide-excision repair"/>
    <property type="evidence" value="ECO:0007669"/>
    <property type="project" value="UniProtKB-UniRule"/>
</dbReference>
<evidence type="ECO:0000256" key="6">
    <source>
        <dbReference type="ARBA" id="ARBA00022769"/>
    </source>
</evidence>
<dbReference type="Pfam" id="PF17757">
    <property type="entry name" value="UvrB_inter"/>
    <property type="match status" value="1"/>
</dbReference>
<dbReference type="InterPro" id="IPR036876">
    <property type="entry name" value="UVR_dom_sf"/>
</dbReference>
<dbReference type="PROSITE" id="PS51194">
    <property type="entry name" value="HELICASE_CTER"/>
    <property type="match status" value="1"/>
</dbReference>
<proteinExistence type="inferred from homology"/>
<organism evidence="18 19">
    <name type="scientific">Capnocytophaga canimorsus</name>
    <dbReference type="NCBI Taxonomy" id="28188"/>
    <lineage>
        <taxon>Bacteria</taxon>
        <taxon>Pseudomonadati</taxon>
        <taxon>Bacteroidota</taxon>
        <taxon>Flavobacteriia</taxon>
        <taxon>Flavobacteriales</taxon>
        <taxon>Flavobacteriaceae</taxon>
        <taxon>Capnocytophaga</taxon>
    </lineage>
</organism>
<evidence type="ECO:0000313" key="19">
    <source>
        <dbReference type="Proteomes" id="UP000243753"/>
    </source>
</evidence>
<feature type="domain" description="UVR" evidence="15">
    <location>
        <begin position="626"/>
        <end position="661"/>
    </location>
</feature>
<dbReference type="InterPro" id="IPR006935">
    <property type="entry name" value="Helicase/UvrB_N"/>
</dbReference>
<dbReference type="Pfam" id="PF12344">
    <property type="entry name" value="UvrB"/>
    <property type="match status" value="1"/>
</dbReference>
<comment type="domain">
    <text evidence="13">The beta-hairpin motif is involved in DNA binding.</text>
</comment>
<dbReference type="Pfam" id="PF00271">
    <property type="entry name" value="Helicase_C"/>
    <property type="match status" value="1"/>
</dbReference>
<dbReference type="RefSeq" id="WP_095920191.1">
    <property type="nucleotide sequence ID" value="NZ_CP022389.1"/>
</dbReference>
<comment type="function">
    <text evidence="13">The UvrABC repair system catalyzes the recognition and processing of DNA lesions. A damage recognition complex composed of 2 UvrA and 2 UvrB subunits scans DNA for abnormalities. Upon binding of the UvrA(2)B(2) complex to a putative damaged site, the DNA wraps around one UvrB monomer. DNA wrap is dependent on ATP binding by UvrB and probably causes local melting of the DNA helix, facilitating insertion of UvrB beta-hairpin between the DNA strands. Then UvrB probes one DNA strand for the presence of a lesion. If a lesion is found the UvrA subunits dissociate and the UvrB-DNA preincision complex is formed. This complex is subsequently bound by UvrC and the second UvrB is released. If no lesion is found, the DNA wraps around the other UvrB subunit that will check the other stand for damage.</text>
</comment>
<dbReference type="SMART" id="SM00490">
    <property type="entry name" value="HELICc"/>
    <property type="match status" value="1"/>
</dbReference>
<dbReference type="PROSITE" id="PS51192">
    <property type="entry name" value="HELICASE_ATP_BIND_1"/>
    <property type="match status" value="1"/>
</dbReference>
<dbReference type="HAMAP" id="MF_00204">
    <property type="entry name" value="UvrB"/>
    <property type="match status" value="1"/>
</dbReference>
<keyword evidence="8 13" id="KW-0267">Excision nuclease</keyword>
<dbReference type="GO" id="GO:0003677">
    <property type="term" value="F:DNA binding"/>
    <property type="evidence" value="ECO:0007669"/>
    <property type="project" value="UniProtKB-UniRule"/>
</dbReference>
<reference evidence="19" key="1">
    <citation type="submission" date="2017-06" db="EMBL/GenBank/DDBJ databases">
        <title>Capnocytophaga spp. assemblies.</title>
        <authorList>
            <person name="Gulvik C.A."/>
        </authorList>
    </citation>
    <scope>NUCLEOTIDE SEQUENCE [LARGE SCALE GENOMIC DNA]</scope>
    <source>
        <strain evidence="19">H3936</strain>
    </source>
</reference>
<evidence type="ECO:0000259" key="16">
    <source>
        <dbReference type="PROSITE" id="PS51192"/>
    </source>
</evidence>
<keyword evidence="10 13" id="KW-0742">SOS response</keyword>
<evidence type="ECO:0000256" key="9">
    <source>
        <dbReference type="ARBA" id="ARBA00023204"/>
    </source>
</evidence>
<evidence type="ECO:0000256" key="5">
    <source>
        <dbReference type="ARBA" id="ARBA00022763"/>
    </source>
</evidence>
<dbReference type="AlphaFoldDB" id="A0AAC9Z514"/>
<feature type="domain" description="Helicase C-terminal" evidence="17">
    <location>
        <begin position="429"/>
        <end position="591"/>
    </location>
</feature>